<evidence type="ECO:0000313" key="1">
    <source>
        <dbReference type="EMBL" id="MEA5476689.1"/>
    </source>
</evidence>
<keyword evidence="2" id="KW-1185">Reference proteome</keyword>
<protein>
    <recommendedName>
        <fullName evidence="3">TPM domain-containing protein</fullName>
    </recommendedName>
</protein>
<dbReference type="EMBL" id="JAYGIE010000009">
    <property type="protein sequence ID" value="MEA5476689.1"/>
    <property type="molecule type" value="Genomic_DNA"/>
</dbReference>
<sequence>MGTREISRALRKALLKNEPMSLALYQDKLVEHIDEWYEGLNADQESLAIVLTARDEEVAMVMIDQDKNIHVNEEAKDKLLKMWTKNFTKNIQFLIPGMADHINEAVFSITGITVVKTPKRSKAIGMGRKVI</sequence>
<organism evidence="1 2">
    <name type="scientific">Pseudanabaena galeata UHCC 0370</name>
    <dbReference type="NCBI Taxonomy" id="3110310"/>
    <lineage>
        <taxon>Bacteria</taxon>
        <taxon>Bacillati</taxon>
        <taxon>Cyanobacteriota</taxon>
        <taxon>Cyanophyceae</taxon>
        <taxon>Pseudanabaenales</taxon>
        <taxon>Pseudanabaenaceae</taxon>
        <taxon>Pseudanabaena</taxon>
    </lineage>
</organism>
<dbReference type="Proteomes" id="UP001301388">
    <property type="component" value="Unassembled WGS sequence"/>
</dbReference>
<comment type="caution">
    <text evidence="1">The sequence shown here is derived from an EMBL/GenBank/DDBJ whole genome shotgun (WGS) entry which is preliminary data.</text>
</comment>
<dbReference type="RefSeq" id="WP_323259874.1">
    <property type="nucleotide sequence ID" value="NZ_JAYGIE010000009.1"/>
</dbReference>
<evidence type="ECO:0008006" key="3">
    <source>
        <dbReference type="Google" id="ProtNLM"/>
    </source>
</evidence>
<proteinExistence type="predicted"/>
<gene>
    <name evidence="1" type="ORF">VB774_03565</name>
</gene>
<accession>A0ABU5TEU8</accession>
<evidence type="ECO:0000313" key="2">
    <source>
        <dbReference type="Proteomes" id="UP001301388"/>
    </source>
</evidence>
<reference evidence="1 2" key="1">
    <citation type="submission" date="2023-12" db="EMBL/GenBank/DDBJ databases">
        <title>Baltic Sea Cyanobacteria.</title>
        <authorList>
            <person name="Delbaje E."/>
            <person name="Fewer D.P."/>
            <person name="Shishido T.K."/>
        </authorList>
    </citation>
    <scope>NUCLEOTIDE SEQUENCE [LARGE SCALE GENOMIC DNA]</scope>
    <source>
        <strain evidence="1 2">UHCC 0370</strain>
    </source>
</reference>
<name>A0ABU5TEU8_9CYAN</name>